<feature type="region of interest" description="Disordered" evidence="2">
    <location>
        <begin position="215"/>
        <end position="251"/>
    </location>
</feature>
<feature type="region of interest" description="Disordered" evidence="2">
    <location>
        <begin position="85"/>
        <end position="117"/>
    </location>
</feature>
<dbReference type="Gene3D" id="3.40.50.1820">
    <property type="entry name" value="alpha/beta hydrolase"/>
    <property type="match status" value="1"/>
</dbReference>
<dbReference type="RefSeq" id="XP_033395896.1">
    <property type="nucleotide sequence ID" value="XM_033544262.1"/>
</dbReference>
<reference evidence="4" key="1">
    <citation type="journal article" date="2020" name="Stud. Mycol.">
        <title>101 Dothideomycetes genomes: a test case for predicting lifestyles and emergence of pathogens.</title>
        <authorList>
            <person name="Haridas S."/>
            <person name="Albert R."/>
            <person name="Binder M."/>
            <person name="Bloem J."/>
            <person name="Labutti K."/>
            <person name="Salamov A."/>
            <person name="Andreopoulos B."/>
            <person name="Baker S."/>
            <person name="Barry K."/>
            <person name="Bills G."/>
            <person name="Bluhm B."/>
            <person name="Cannon C."/>
            <person name="Castanera R."/>
            <person name="Culley D."/>
            <person name="Daum C."/>
            <person name="Ezra D."/>
            <person name="Gonzalez J."/>
            <person name="Henrissat B."/>
            <person name="Kuo A."/>
            <person name="Liang C."/>
            <person name="Lipzen A."/>
            <person name="Lutzoni F."/>
            <person name="Magnuson J."/>
            <person name="Mondo S."/>
            <person name="Nolan M."/>
            <person name="Ohm R."/>
            <person name="Pangilinan J."/>
            <person name="Park H.-J."/>
            <person name="Ramirez L."/>
            <person name="Alfaro M."/>
            <person name="Sun H."/>
            <person name="Tritt A."/>
            <person name="Yoshinaga Y."/>
            <person name="Zwiers L.-H."/>
            <person name="Turgeon B."/>
            <person name="Goodwin S."/>
            <person name="Spatafora J."/>
            <person name="Crous P."/>
            <person name="Grigoriev I."/>
        </authorList>
    </citation>
    <scope>NUCLEOTIDE SEQUENCE</scope>
    <source>
        <strain evidence="4">CBS 121167</strain>
    </source>
</reference>
<dbReference type="PANTHER" id="PTHR48081">
    <property type="entry name" value="AB HYDROLASE SUPERFAMILY PROTEIN C4A8.06C"/>
    <property type="match status" value="1"/>
</dbReference>
<dbReference type="InterPro" id="IPR029058">
    <property type="entry name" value="AB_hydrolase_fold"/>
</dbReference>
<feature type="compositionally biased region" description="Basic and acidic residues" evidence="2">
    <location>
        <begin position="221"/>
        <end position="243"/>
    </location>
</feature>
<gene>
    <name evidence="4" type="ORF">K452DRAFT_319727</name>
</gene>
<organism evidence="4 5">
    <name type="scientific">Aplosporella prunicola CBS 121167</name>
    <dbReference type="NCBI Taxonomy" id="1176127"/>
    <lineage>
        <taxon>Eukaryota</taxon>
        <taxon>Fungi</taxon>
        <taxon>Dikarya</taxon>
        <taxon>Ascomycota</taxon>
        <taxon>Pezizomycotina</taxon>
        <taxon>Dothideomycetes</taxon>
        <taxon>Dothideomycetes incertae sedis</taxon>
        <taxon>Botryosphaeriales</taxon>
        <taxon>Aplosporellaceae</taxon>
        <taxon>Aplosporella</taxon>
    </lineage>
</organism>
<protein>
    <recommendedName>
        <fullName evidence="3">Alpha/beta hydrolase fold-3 domain-containing protein</fullName>
    </recommendedName>
</protein>
<dbReference type="GeneID" id="54301758"/>
<feature type="domain" description="Alpha/beta hydrolase fold-3" evidence="3">
    <location>
        <begin position="124"/>
        <end position="312"/>
    </location>
</feature>
<dbReference type="GO" id="GO:0016787">
    <property type="term" value="F:hydrolase activity"/>
    <property type="evidence" value="ECO:0007669"/>
    <property type="project" value="UniProtKB-KW"/>
</dbReference>
<keyword evidence="5" id="KW-1185">Reference proteome</keyword>
<name>A0A6A6B9Z4_9PEZI</name>
<dbReference type="Pfam" id="PF07859">
    <property type="entry name" value="Abhydrolase_3"/>
    <property type="match status" value="1"/>
</dbReference>
<dbReference type="SUPFAM" id="SSF53474">
    <property type="entry name" value="alpha/beta-Hydrolases"/>
    <property type="match status" value="1"/>
</dbReference>
<dbReference type="AlphaFoldDB" id="A0A6A6B9Z4"/>
<dbReference type="InterPro" id="IPR050300">
    <property type="entry name" value="GDXG_lipolytic_enzyme"/>
</dbReference>
<feature type="region of interest" description="Disordered" evidence="2">
    <location>
        <begin position="313"/>
        <end position="344"/>
    </location>
</feature>
<keyword evidence="1" id="KW-0378">Hydrolase</keyword>
<dbReference type="Proteomes" id="UP000799438">
    <property type="component" value="Unassembled WGS sequence"/>
</dbReference>
<evidence type="ECO:0000313" key="5">
    <source>
        <dbReference type="Proteomes" id="UP000799438"/>
    </source>
</evidence>
<accession>A0A6A6B9Z4</accession>
<dbReference type="OrthoDB" id="2152029at2759"/>
<dbReference type="EMBL" id="ML995490">
    <property type="protein sequence ID" value="KAF2140183.1"/>
    <property type="molecule type" value="Genomic_DNA"/>
</dbReference>
<feature type="compositionally biased region" description="Low complexity" evidence="2">
    <location>
        <begin position="313"/>
        <end position="326"/>
    </location>
</feature>
<dbReference type="PANTHER" id="PTHR48081:SF8">
    <property type="entry name" value="ALPHA_BETA HYDROLASE FOLD-3 DOMAIN-CONTAINING PROTEIN-RELATED"/>
    <property type="match status" value="1"/>
</dbReference>
<evidence type="ECO:0000256" key="2">
    <source>
        <dbReference type="SAM" id="MobiDB-lite"/>
    </source>
</evidence>
<proteinExistence type="predicted"/>
<evidence type="ECO:0000256" key="1">
    <source>
        <dbReference type="ARBA" id="ARBA00022801"/>
    </source>
</evidence>
<sequence length="428" mass="46291">MAASSTETTDGSLTVTHETRRTAYTTFLHLLVRPLRGIILKPPPPFPKGSPRLTPHHSVKNTCNVTERRVAEFWVYDVETRIGDTATKTPTTNDNAAATAPSSSSNTAADSTSPLPSTRSRRRVIYIAGGSWRAPPEPQHWRLAAKIASTVPDTIVTIISPPLAPNETAPDVFPRLLTFYDEIMHEAEQNGERVVWAGDSSGGNLVLGIVGEALGRGEGGTADREEKEEEARGEKGEKGESSSRRTSGNGAVRAPAALLLISPSVDARRTNPAIAAIERKDPILDPDGSRRMAADWAGTWGLDDPRISPSAAIPAASAASTGAPTPNNVTAGGEAKAEHTPEHARRRFPDLPALLTRHDIPVHGVTAGYDILAPDALALRHWFGERGVRGRWLHWERQMHCFLLAAPYKLSEGMEGLRWVLRVLEEST</sequence>
<evidence type="ECO:0000259" key="3">
    <source>
        <dbReference type="Pfam" id="PF07859"/>
    </source>
</evidence>
<dbReference type="InterPro" id="IPR013094">
    <property type="entry name" value="AB_hydrolase_3"/>
</dbReference>
<feature type="compositionally biased region" description="Basic and acidic residues" evidence="2">
    <location>
        <begin position="335"/>
        <end position="344"/>
    </location>
</feature>
<evidence type="ECO:0000313" key="4">
    <source>
        <dbReference type="EMBL" id="KAF2140183.1"/>
    </source>
</evidence>